<reference evidence="5" key="1">
    <citation type="submission" date="2020-05" db="EMBL/GenBank/DDBJ databases">
        <authorList>
            <person name="Chiriac C."/>
            <person name="Salcher M."/>
            <person name="Ghai R."/>
            <person name="Kavagutti S V."/>
        </authorList>
    </citation>
    <scope>NUCLEOTIDE SEQUENCE</scope>
</reference>
<evidence type="ECO:0000313" key="4">
    <source>
        <dbReference type="EMBL" id="CAB4623434.1"/>
    </source>
</evidence>
<evidence type="ECO:0000259" key="1">
    <source>
        <dbReference type="PROSITE" id="PS51819"/>
    </source>
</evidence>
<dbReference type="Gene3D" id="3.10.180.10">
    <property type="entry name" value="2,3-Dihydroxybiphenyl 1,2-Dioxygenase, domain 1"/>
    <property type="match status" value="1"/>
</dbReference>
<feature type="domain" description="VOC" evidence="1">
    <location>
        <begin position="4"/>
        <end position="129"/>
    </location>
</feature>
<dbReference type="InterPro" id="IPR004360">
    <property type="entry name" value="Glyas_Fos-R_dOase_dom"/>
</dbReference>
<name>A0A6J6NY91_9ZZZZ</name>
<accession>A0A6J6NY91</accession>
<protein>
    <submittedName>
        <fullName evidence="5">Unannotated protein</fullName>
    </submittedName>
</protein>
<dbReference type="EMBL" id="CAEZXE010000159">
    <property type="protein sequence ID" value="CAB4689474.1"/>
    <property type="molecule type" value="Genomic_DNA"/>
</dbReference>
<evidence type="ECO:0000313" key="5">
    <source>
        <dbReference type="EMBL" id="CAB4689474.1"/>
    </source>
</evidence>
<dbReference type="InterPro" id="IPR029068">
    <property type="entry name" value="Glyas_Bleomycin-R_OHBP_Dase"/>
</dbReference>
<dbReference type="SUPFAM" id="SSF54593">
    <property type="entry name" value="Glyoxalase/Bleomycin resistance protein/Dihydroxybiphenyl dioxygenase"/>
    <property type="match status" value="1"/>
</dbReference>
<dbReference type="Pfam" id="PF00903">
    <property type="entry name" value="Glyoxalase"/>
    <property type="match status" value="1"/>
</dbReference>
<dbReference type="AlphaFoldDB" id="A0A6J6NY91"/>
<evidence type="ECO:0000313" key="3">
    <source>
        <dbReference type="EMBL" id="CAB4600707.1"/>
    </source>
</evidence>
<dbReference type="PROSITE" id="PS51819">
    <property type="entry name" value="VOC"/>
    <property type="match status" value="1"/>
</dbReference>
<evidence type="ECO:0000313" key="6">
    <source>
        <dbReference type="EMBL" id="CAB4934777.1"/>
    </source>
</evidence>
<organism evidence="5">
    <name type="scientific">freshwater metagenome</name>
    <dbReference type="NCBI Taxonomy" id="449393"/>
    <lineage>
        <taxon>unclassified sequences</taxon>
        <taxon>metagenomes</taxon>
        <taxon>ecological metagenomes</taxon>
    </lineage>
</organism>
<sequence>MGSTVGQFCIAVNDLEESVRFYTEIMGLVEHGRTEIPNVNEVHLAGAEGEHGGRLQLAKFNPTMTPQPIDHGRALWKIYIYVDDAVATWEKAVAAGYESHMKPERLERWPVIVGFISDPDGYLIEIIESEGPRPGH</sequence>
<dbReference type="EMBL" id="CAEZVK010000011">
    <property type="protein sequence ID" value="CAB4623434.1"/>
    <property type="molecule type" value="Genomic_DNA"/>
</dbReference>
<evidence type="ECO:0000313" key="2">
    <source>
        <dbReference type="EMBL" id="CAB4552263.1"/>
    </source>
</evidence>
<dbReference type="InterPro" id="IPR050383">
    <property type="entry name" value="GlyoxalaseI/FosfomycinResist"/>
</dbReference>
<dbReference type="InterPro" id="IPR037523">
    <property type="entry name" value="VOC_core"/>
</dbReference>
<dbReference type="EMBL" id="CAEZSU010000091">
    <property type="protein sequence ID" value="CAB4552263.1"/>
    <property type="molecule type" value="Genomic_DNA"/>
</dbReference>
<dbReference type="EMBL" id="CAEZUO010000017">
    <property type="protein sequence ID" value="CAB4600707.1"/>
    <property type="molecule type" value="Genomic_DNA"/>
</dbReference>
<dbReference type="PANTHER" id="PTHR21366">
    <property type="entry name" value="GLYOXALASE FAMILY PROTEIN"/>
    <property type="match status" value="1"/>
</dbReference>
<gene>
    <name evidence="2" type="ORF">UFOPK1495_00952</name>
    <name evidence="3" type="ORF">UFOPK1827_00572</name>
    <name evidence="4" type="ORF">UFOPK2000_00226</name>
    <name evidence="5" type="ORF">UFOPK2350_01503</name>
    <name evidence="6" type="ORF">UFOPK3708_01067</name>
</gene>
<proteinExistence type="predicted"/>
<dbReference type="EMBL" id="CAFBNA010000060">
    <property type="protein sequence ID" value="CAB4934777.1"/>
    <property type="molecule type" value="Genomic_DNA"/>
</dbReference>